<organism evidence="9 10">
    <name type="scientific">Miniimonas arenae</name>
    <dbReference type="NCBI Taxonomy" id="676201"/>
    <lineage>
        <taxon>Bacteria</taxon>
        <taxon>Bacillati</taxon>
        <taxon>Actinomycetota</taxon>
        <taxon>Actinomycetes</taxon>
        <taxon>Micrococcales</taxon>
        <taxon>Beutenbergiaceae</taxon>
        <taxon>Miniimonas</taxon>
    </lineage>
</organism>
<comment type="similarity">
    <text evidence="1">Belongs to the class-I pyridine nucleotide-disulfide oxidoreductase family.</text>
</comment>
<comment type="cofactor">
    <cofactor evidence="5">
        <name>FAD</name>
        <dbReference type="ChEBI" id="CHEBI:57692"/>
    </cofactor>
    <text evidence="5">Binds 1 FAD per subunit.</text>
</comment>
<evidence type="ECO:0000256" key="6">
    <source>
        <dbReference type="SAM" id="MobiDB-lite"/>
    </source>
</evidence>
<evidence type="ECO:0000256" key="4">
    <source>
        <dbReference type="ARBA" id="ARBA00023002"/>
    </source>
</evidence>
<feature type="binding site" evidence="5">
    <location>
        <position position="171"/>
    </location>
    <ligand>
        <name>FAD</name>
        <dbReference type="ChEBI" id="CHEBI:57692"/>
    </ligand>
</feature>
<dbReference type="Pfam" id="PF07992">
    <property type="entry name" value="Pyr_redox_2"/>
    <property type="match status" value="1"/>
</dbReference>
<dbReference type="InterPro" id="IPR001100">
    <property type="entry name" value="Pyr_nuc-diS_OxRdtase"/>
</dbReference>
<dbReference type="PRINTS" id="PR00368">
    <property type="entry name" value="FADPNR"/>
</dbReference>
<protein>
    <submittedName>
        <fullName evidence="9">NAD(P)H-quinone dehydrogenase</fullName>
    </submittedName>
</protein>
<reference evidence="9 10" key="1">
    <citation type="submission" date="2019-06" db="EMBL/GenBank/DDBJ databases">
        <title>Draft genome sequence of Miniimonas arenae KCTC 19750T isolated from sea sand.</title>
        <authorList>
            <person name="Park S.-J."/>
        </authorList>
    </citation>
    <scope>NUCLEOTIDE SEQUENCE [LARGE SCALE GENOMIC DNA]</scope>
    <source>
        <strain evidence="9 10">KCTC 19750</strain>
    </source>
</reference>
<keyword evidence="5" id="KW-0547">Nucleotide-binding</keyword>
<feature type="domain" description="FAD/NAD(P)-binding" evidence="8">
    <location>
        <begin position="58"/>
        <end position="379"/>
    </location>
</feature>
<dbReference type="InterPro" id="IPR023753">
    <property type="entry name" value="FAD/NAD-binding_dom"/>
</dbReference>
<feature type="domain" description="Pyridine nucleotide-disulphide oxidoreductase dimerisation" evidence="7">
    <location>
        <begin position="399"/>
        <end position="505"/>
    </location>
</feature>
<dbReference type="InterPro" id="IPR004099">
    <property type="entry name" value="Pyr_nucl-diS_OxRdtase_dimer"/>
</dbReference>
<keyword evidence="5" id="KW-0520">NAD</keyword>
<dbReference type="InterPro" id="IPR036188">
    <property type="entry name" value="FAD/NAD-bd_sf"/>
</dbReference>
<feature type="binding site" evidence="5">
    <location>
        <position position="364"/>
    </location>
    <ligand>
        <name>FAD</name>
        <dbReference type="ChEBI" id="CHEBI:57692"/>
    </ligand>
</feature>
<keyword evidence="10" id="KW-1185">Reference proteome</keyword>
<dbReference type="EMBL" id="VENP01000043">
    <property type="protein sequence ID" value="TNU73498.1"/>
    <property type="molecule type" value="Genomic_DNA"/>
</dbReference>
<evidence type="ECO:0000256" key="5">
    <source>
        <dbReference type="PIRSR" id="PIRSR000350-3"/>
    </source>
</evidence>
<dbReference type="SUPFAM" id="SSF51905">
    <property type="entry name" value="FAD/NAD(P)-binding domain"/>
    <property type="match status" value="1"/>
</dbReference>
<evidence type="ECO:0000313" key="10">
    <source>
        <dbReference type="Proteomes" id="UP000313849"/>
    </source>
</evidence>
<gene>
    <name evidence="9" type="ORF">FH969_11035</name>
</gene>
<dbReference type="PIRSF" id="PIRSF000350">
    <property type="entry name" value="Mercury_reductase_MerA"/>
    <property type="match status" value="1"/>
</dbReference>
<evidence type="ECO:0000256" key="1">
    <source>
        <dbReference type="ARBA" id="ARBA00007532"/>
    </source>
</evidence>
<dbReference type="GO" id="GO:0050660">
    <property type="term" value="F:flavin adenine dinucleotide binding"/>
    <property type="evidence" value="ECO:0007669"/>
    <property type="project" value="TreeGrafter"/>
</dbReference>
<dbReference type="Gene3D" id="3.30.390.30">
    <property type="match status" value="1"/>
</dbReference>
<evidence type="ECO:0000313" key="9">
    <source>
        <dbReference type="EMBL" id="TNU73498.1"/>
    </source>
</evidence>
<dbReference type="PRINTS" id="PR00411">
    <property type="entry name" value="PNDRDTASEI"/>
</dbReference>
<evidence type="ECO:0000256" key="3">
    <source>
        <dbReference type="ARBA" id="ARBA00022827"/>
    </source>
</evidence>
<dbReference type="GO" id="GO:0003955">
    <property type="term" value="F:NAD(P)H dehydrogenase (quinone) activity"/>
    <property type="evidence" value="ECO:0007669"/>
    <property type="project" value="TreeGrafter"/>
</dbReference>
<feature type="binding site" evidence="5">
    <location>
        <begin position="236"/>
        <end position="243"/>
    </location>
    <ligand>
        <name>NAD(+)</name>
        <dbReference type="ChEBI" id="CHEBI:57540"/>
    </ligand>
</feature>
<dbReference type="AlphaFoldDB" id="A0A5C5B9C5"/>
<dbReference type="FunFam" id="3.30.390.30:FF:000001">
    <property type="entry name" value="Dihydrolipoyl dehydrogenase"/>
    <property type="match status" value="1"/>
</dbReference>
<dbReference type="NCBIfam" id="NF005883">
    <property type="entry name" value="PRK07845.1"/>
    <property type="match status" value="1"/>
</dbReference>
<dbReference type="Proteomes" id="UP000313849">
    <property type="component" value="Unassembled WGS sequence"/>
</dbReference>
<evidence type="ECO:0000259" key="8">
    <source>
        <dbReference type="Pfam" id="PF07992"/>
    </source>
</evidence>
<dbReference type="InterPro" id="IPR016156">
    <property type="entry name" value="FAD/NAD-linked_Rdtase_dimer_sf"/>
</dbReference>
<name>A0A5C5B9C5_9MICO</name>
<accession>A0A5C5B9C5</accession>
<keyword evidence="2" id="KW-0285">Flavoprotein</keyword>
<dbReference type="PANTHER" id="PTHR43014">
    <property type="entry name" value="MERCURIC REDUCTASE"/>
    <property type="match status" value="1"/>
</dbReference>
<dbReference type="Pfam" id="PF02852">
    <property type="entry name" value="Pyr_redox_dim"/>
    <property type="match status" value="1"/>
</dbReference>
<dbReference type="OrthoDB" id="4678789at2"/>
<feature type="binding site" evidence="5">
    <location>
        <position position="103"/>
    </location>
    <ligand>
        <name>FAD</name>
        <dbReference type="ChEBI" id="CHEBI:57692"/>
    </ligand>
</feature>
<feature type="region of interest" description="Disordered" evidence="6">
    <location>
        <begin position="1"/>
        <end position="51"/>
    </location>
</feature>
<evidence type="ECO:0000256" key="2">
    <source>
        <dbReference type="ARBA" id="ARBA00022630"/>
    </source>
</evidence>
<dbReference type="PANTHER" id="PTHR43014:SF1">
    <property type="entry name" value="NAD(P)H DEHYDROGENASE (QUINONE)"/>
    <property type="match status" value="1"/>
</dbReference>
<feature type="compositionally biased region" description="Low complexity" evidence="6">
    <location>
        <begin position="37"/>
        <end position="51"/>
    </location>
</feature>
<evidence type="ECO:0000259" key="7">
    <source>
        <dbReference type="Pfam" id="PF02852"/>
    </source>
</evidence>
<keyword evidence="3 5" id="KW-0274">FAD</keyword>
<feature type="binding site" evidence="5">
    <location>
        <position position="323"/>
    </location>
    <ligand>
        <name>NAD(+)</name>
        <dbReference type="ChEBI" id="CHEBI:57540"/>
    </ligand>
</feature>
<feature type="compositionally biased region" description="Low complexity" evidence="6">
    <location>
        <begin position="16"/>
        <end position="26"/>
    </location>
</feature>
<comment type="caution">
    <text evidence="9">The sequence shown here is derived from an EMBL/GenBank/DDBJ whole genome shotgun (WGS) entry which is preliminary data.</text>
</comment>
<dbReference type="SUPFAM" id="SSF55424">
    <property type="entry name" value="FAD/NAD-linked reductases, dimerisation (C-terminal) domain"/>
    <property type="match status" value="1"/>
</dbReference>
<sequence length="519" mass="53327">MGRMTAPSSPSPTSPTSPGNPSSGEPVRGGAAPTPEAVGPGSPSAGVAGASATRHGSDVVIVGGGPGGYEAALVARQLGASVTLVERAGLGGSAVLTDVVPSKTLIATAEWRAFVENAEELGIHVGELRHAALNVDLGEVNTRVLALARQQSRDIRGKLERDGIRIVDGVGHLADASTVVATTPDGEEHLPADVILLATGASPRVLPTAVPDGERILTWTQVYNLDALPERLIVVGSGVTGAEFAGAFGALGCEVVLVSSRDQVLPGYDSDAAALIEEVFRRRNITIVARARAESAVRQGDEVVVTLSDGRTVTGSHCLLAVGGVPNTAELGLAEAGVATSHSGHVLVDRVSRTTVRGIYAAGDVTGVMPLASVAATQGRIAMWHALGDAVSPLDVRKVPSTIFTEPEIASVGISEAEAPERDARVVTIPLARNPRAKMLGITEGFVKLICRNNSGTVLGGVIVSPRASELIHSITIAIANRRTVDQIASAMTIYPSLSGTIAEAARQLHSPVPEPDEE</sequence>
<proteinExistence type="inferred from homology"/>
<keyword evidence="4" id="KW-0560">Oxidoreductase</keyword>
<dbReference type="Gene3D" id="3.50.50.60">
    <property type="entry name" value="FAD/NAD(P)-binding domain"/>
    <property type="match status" value="2"/>
</dbReference>